<dbReference type="EMBL" id="WVUK01000063">
    <property type="protein sequence ID" value="KAF7489972.1"/>
    <property type="molecule type" value="Genomic_DNA"/>
</dbReference>
<sequence>MYRQVLAEIQGENYLKRFRNGLIGLDEEVKKIESIVSERNALHLSKNYFSEESVFLSNIDEILNDVDLLRDQIEHNIKNINPIESRLWSIREKLLRFEEDPKLIANGYKPFVPKDSKESDDEDNESILSASDIIEREQCLIEQSPKQLNFDQSDTIDSDPITNSEEKDASFDILATVKKEKIYNEIKKSASKKHKIDVNKIKNPMVSRAFAICDRWINDEPDQTKQKSSNEDQSFAETTLDDSFNLMSTIKKKNQR</sequence>
<proteinExistence type="predicted"/>
<reference evidence="1" key="2">
    <citation type="submission" date="2020-01" db="EMBL/GenBank/DDBJ databases">
        <authorList>
            <person name="Korhonen P.K.K."/>
            <person name="Guangxu M.G."/>
            <person name="Wang T.W."/>
            <person name="Stroehlein A.J.S."/>
            <person name="Young N.D."/>
            <person name="Ang C.-S.A."/>
            <person name="Fernando D.W.F."/>
            <person name="Lu H.L."/>
            <person name="Taylor S.T."/>
            <person name="Ehtesham M.E.M."/>
            <person name="Najaraj S.H.N."/>
            <person name="Harsha G.H.G."/>
            <person name="Madugundu A.M."/>
            <person name="Renuse S.R."/>
            <person name="Holt D.H."/>
            <person name="Pandey A.P."/>
            <person name="Papenfuss A.P."/>
            <person name="Gasser R.B.G."/>
            <person name="Fischer K.F."/>
        </authorList>
    </citation>
    <scope>NUCLEOTIDE SEQUENCE</scope>
    <source>
        <strain evidence="1">SSS_KF_BRIS2020</strain>
    </source>
</reference>
<reference evidence="3" key="1">
    <citation type="journal article" date="2020" name="PLoS Negl. Trop. Dis.">
        <title>High-quality nuclear genome for Sarcoptes scabiei-A critical resource for a neglected parasite.</title>
        <authorList>
            <person name="Korhonen P.K."/>
            <person name="Gasser R.B."/>
            <person name="Ma G."/>
            <person name="Wang T."/>
            <person name="Stroehlein A.J."/>
            <person name="Young N.D."/>
            <person name="Ang C.S."/>
            <person name="Fernando D.D."/>
            <person name="Lu H.C."/>
            <person name="Taylor S."/>
            <person name="Reynolds S.L."/>
            <person name="Mofiz E."/>
            <person name="Najaraj S.H."/>
            <person name="Gowda H."/>
            <person name="Madugundu A."/>
            <person name="Renuse S."/>
            <person name="Holt D."/>
            <person name="Pandey A."/>
            <person name="Papenfuss A.T."/>
            <person name="Fischer K."/>
        </authorList>
    </citation>
    <scope>NUCLEOTIDE SEQUENCE [LARGE SCALE GENOMIC DNA]</scope>
</reference>
<dbReference type="OrthoDB" id="6515096at2759"/>
<organism evidence="1">
    <name type="scientific">Sarcoptes scabiei</name>
    <name type="common">Itch mite</name>
    <name type="synonym">Acarus scabiei</name>
    <dbReference type="NCBI Taxonomy" id="52283"/>
    <lineage>
        <taxon>Eukaryota</taxon>
        <taxon>Metazoa</taxon>
        <taxon>Ecdysozoa</taxon>
        <taxon>Arthropoda</taxon>
        <taxon>Chelicerata</taxon>
        <taxon>Arachnida</taxon>
        <taxon>Acari</taxon>
        <taxon>Acariformes</taxon>
        <taxon>Sarcoptiformes</taxon>
        <taxon>Astigmata</taxon>
        <taxon>Psoroptidia</taxon>
        <taxon>Sarcoptoidea</taxon>
        <taxon>Sarcoptidae</taxon>
        <taxon>Sarcoptinae</taxon>
        <taxon>Sarcoptes</taxon>
    </lineage>
</organism>
<keyword evidence="3" id="KW-1185">Reference proteome</keyword>
<dbReference type="Proteomes" id="UP000070412">
    <property type="component" value="Unassembled WGS sequence"/>
</dbReference>
<evidence type="ECO:0000313" key="3">
    <source>
        <dbReference type="Proteomes" id="UP000070412"/>
    </source>
</evidence>
<dbReference type="EnsemblMetazoa" id="SSS_5939s_mrna">
    <property type="protein sequence ID" value="KAF7489972.1"/>
    <property type="gene ID" value="SSS_5939"/>
</dbReference>
<gene>
    <name evidence="1" type="ORF">SSS_5939</name>
</gene>
<dbReference type="AlphaFoldDB" id="A0A834V9X9"/>
<reference evidence="2" key="3">
    <citation type="submission" date="2022-06" db="UniProtKB">
        <authorList>
            <consortium name="EnsemblMetazoa"/>
        </authorList>
    </citation>
    <scope>IDENTIFICATION</scope>
</reference>
<accession>A0A834V9X9</accession>
<name>A0A834V9X9_SARSC</name>
<evidence type="ECO:0000313" key="2">
    <source>
        <dbReference type="EnsemblMetazoa" id="KAF7489972.1"/>
    </source>
</evidence>
<protein>
    <submittedName>
        <fullName evidence="1 2">Uncharacterized protein</fullName>
    </submittedName>
</protein>
<evidence type="ECO:0000313" key="1">
    <source>
        <dbReference type="EMBL" id="KAF7489972.1"/>
    </source>
</evidence>